<evidence type="ECO:0000256" key="5">
    <source>
        <dbReference type="ARBA" id="ARBA00022989"/>
    </source>
</evidence>
<dbReference type="Proteomes" id="UP000029492">
    <property type="component" value="Chromosome"/>
</dbReference>
<organism evidence="11 12">
    <name type="scientific">Methylobacterium oryzae CBMB20</name>
    <dbReference type="NCBI Taxonomy" id="693986"/>
    <lineage>
        <taxon>Bacteria</taxon>
        <taxon>Pseudomonadati</taxon>
        <taxon>Pseudomonadota</taxon>
        <taxon>Alphaproteobacteria</taxon>
        <taxon>Hyphomicrobiales</taxon>
        <taxon>Methylobacteriaceae</taxon>
        <taxon>Methylobacterium</taxon>
    </lineage>
</organism>
<dbReference type="SUPFAM" id="SSF103088">
    <property type="entry name" value="OmpA-like"/>
    <property type="match status" value="1"/>
</dbReference>
<dbReference type="AlphaFoldDB" id="A0A089NXU6"/>
<keyword evidence="4 9" id="KW-0812">Transmembrane</keyword>
<evidence type="ECO:0000256" key="9">
    <source>
        <dbReference type="SAM" id="Phobius"/>
    </source>
</evidence>
<evidence type="ECO:0000256" key="1">
    <source>
        <dbReference type="ARBA" id="ARBA00004162"/>
    </source>
</evidence>
<dbReference type="RefSeq" id="WP_043759624.1">
    <property type="nucleotide sequence ID" value="NZ_CP003811.1"/>
</dbReference>
<evidence type="ECO:0000256" key="3">
    <source>
        <dbReference type="ARBA" id="ARBA00022475"/>
    </source>
</evidence>
<dbReference type="Pfam" id="PF13677">
    <property type="entry name" value="MotB_plug"/>
    <property type="match status" value="1"/>
</dbReference>
<dbReference type="PANTHER" id="PTHR30329">
    <property type="entry name" value="STATOR ELEMENT OF FLAGELLAR MOTOR COMPLEX"/>
    <property type="match status" value="1"/>
</dbReference>
<proteinExistence type="inferred from homology"/>
<evidence type="ECO:0000256" key="7">
    <source>
        <dbReference type="PROSITE-ProRule" id="PRU00473"/>
    </source>
</evidence>
<evidence type="ECO:0000256" key="2">
    <source>
        <dbReference type="ARBA" id="ARBA00008914"/>
    </source>
</evidence>
<dbReference type="Gene3D" id="3.30.1330.60">
    <property type="entry name" value="OmpA-like domain"/>
    <property type="match status" value="1"/>
</dbReference>
<dbReference type="InterPro" id="IPR025713">
    <property type="entry name" value="MotB-like_N_dom"/>
</dbReference>
<evidence type="ECO:0000256" key="6">
    <source>
        <dbReference type="ARBA" id="ARBA00023136"/>
    </source>
</evidence>
<gene>
    <name evidence="11" type="ORF">MOC_5011</name>
</gene>
<evidence type="ECO:0000256" key="4">
    <source>
        <dbReference type="ARBA" id="ARBA00022692"/>
    </source>
</evidence>
<dbReference type="InterPro" id="IPR006665">
    <property type="entry name" value="OmpA-like"/>
</dbReference>
<feature type="region of interest" description="Disordered" evidence="8">
    <location>
        <begin position="83"/>
        <end position="111"/>
    </location>
</feature>
<evidence type="ECO:0000313" key="12">
    <source>
        <dbReference type="Proteomes" id="UP000029492"/>
    </source>
</evidence>
<reference evidence="11 12" key="1">
    <citation type="journal article" date="2014" name="PLoS ONE">
        <title>Genome Information of Methylobacterium oryzae, a Plant-Probiotic Methylotroph in the Phyllosphere.</title>
        <authorList>
            <person name="Kwak M.J."/>
            <person name="Jeong H."/>
            <person name="Madhaiyan M."/>
            <person name="Lee Y."/>
            <person name="Sa T.M."/>
            <person name="Oh T.K."/>
            <person name="Kim J.F."/>
        </authorList>
    </citation>
    <scope>NUCLEOTIDE SEQUENCE [LARGE SCALE GENOMIC DNA]</scope>
    <source>
        <strain evidence="11 12">CBMB20</strain>
    </source>
</reference>
<sequence length="277" mass="30011">MARKKRGGAHGGHGWFVTFADLMALLMSFFVMIAAYSTQDQKKMQMVAGSMRDAFGVNTESKFAGIIETDGLPAADHVKHLRDIPPEQATDRTTPPRLDKSSEFGLTDTGEPENFGLAAASLRQALQSLPDFAEVSKNVVIARTEQGLDVSIVDQDGRSMFPEGSTRPNDRTRRLLEKLGPALRQMPNRIAVTGHTATDRPGRRPAAPPWDLSAGRAVSVREILAGAGVPDDRFATVAGKADTEPMFPDNPYMPANRRVTVTLLKEAPPVPNVKGLP</sequence>
<dbReference type="KEGG" id="mor:MOC_5011"/>
<dbReference type="PANTHER" id="PTHR30329:SF21">
    <property type="entry name" value="LIPOPROTEIN YIAD-RELATED"/>
    <property type="match status" value="1"/>
</dbReference>
<dbReference type="Pfam" id="PF00691">
    <property type="entry name" value="OmpA"/>
    <property type="match status" value="1"/>
</dbReference>
<dbReference type="EMBL" id="CP003811">
    <property type="protein sequence ID" value="AIQ92766.1"/>
    <property type="molecule type" value="Genomic_DNA"/>
</dbReference>
<evidence type="ECO:0000313" key="11">
    <source>
        <dbReference type="EMBL" id="AIQ92766.1"/>
    </source>
</evidence>
<dbReference type="InterPro" id="IPR036737">
    <property type="entry name" value="OmpA-like_sf"/>
</dbReference>
<evidence type="ECO:0000256" key="8">
    <source>
        <dbReference type="SAM" id="MobiDB-lite"/>
    </source>
</evidence>
<dbReference type="InterPro" id="IPR050330">
    <property type="entry name" value="Bact_OuterMem_StrucFunc"/>
</dbReference>
<protein>
    <submittedName>
        <fullName evidence="11">OmpA/MotB domain-containing protein</fullName>
    </submittedName>
</protein>
<accession>A0A089NXU6</accession>
<dbReference type="GO" id="GO:0005886">
    <property type="term" value="C:plasma membrane"/>
    <property type="evidence" value="ECO:0007669"/>
    <property type="project" value="UniProtKB-SubCell"/>
</dbReference>
<keyword evidence="6 7" id="KW-0472">Membrane</keyword>
<evidence type="ECO:0000259" key="10">
    <source>
        <dbReference type="PROSITE" id="PS51123"/>
    </source>
</evidence>
<dbReference type="eggNOG" id="COG1360">
    <property type="taxonomic scope" value="Bacteria"/>
</dbReference>
<name>A0A089NXU6_9HYPH</name>
<dbReference type="STRING" id="693986.MOC_5011"/>
<dbReference type="CDD" id="cd07185">
    <property type="entry name" value="OmpA_C-like"/>
    <property type="match status" value="1"/>
</dbReference>
<keyword evidence="3" id="KW-1003">Cell membrane</keyword>
<keyword evidence="5 9" id="KW-1133">Transmembrane helix</keyword>
<feature type="domain" description="OmpA-like" evidence="10">
    <location>
        <begin position="148"/>
        <end position="267"/>
    </location>
</feature>
<keyword evidence="12" id="KW-1185">Reference proteome</keyword>
<feature type="transmembrane region" description="Helical" evidence="9">
    <location>
        <begin position="15"/>
        <end position="36"/>
    </location>
</feature>
<comment type="subcellular location">
    <subcellularLocation>
        <location evidence="1">Cell membrane</location>
        <topology evidence="1">Single-pass membrane protein</topology>
    </subcellularLocation>
</comment>
<comment type="similarity">
    <text evidence="2">Belongs to the MotB family.</text>
</comment>
<dbReference type="HOGENOM" id="CLU_016890_3_1_5"/>
<dbReference type="PROSITE" id="PS51123">
    <property type="entry name" value="OMPA_2"/>
    <property type="match status" value="1"/>
</dbReference>